<feature type="compositionally biased region" description="Pro residues" evidence="2">
    <location>
        <begin position="67"/>
        <end position="78"/>
    </location>
</feature>
<sequence length="326" mass="36269">MGFTLEPIEAGNFGPNSNWIFQGSSPNCRRLQRLNKNCSGYRESKTTIHQCSMATVPESPEDNPNPLSSPPPLLPPHPLSNIDISAKSESKSLEEATPWIDYAVEQAILYQKIIEQNINATIEASRSRFSEIRATSSAHFNQTIDSLEDVKSQLSVYEAMVFGKLKEGIAIAAEHPLITVGVAVGLGAVVLKRPRRLLYYKSLRLFQSEESLLSKADTRVKELRQSIDRLKAESEKLERSATVAEQELIRGKTKLRQAGKQIQSVMRSAYKIERQAAGLKDVLTDLPSREASRFRSQVSNLASQAKRERNTLGKEVSKISNYGIAV</sequence>
<dbReference type="STRING" id="210143.A0A1R3HGP4"/>
<evidence type="ECO:0000256" key="1">
    <source>
        <dbReference type="SAM" id="Coils"/>
    </source>
</evidence>
<comment type="caution">
    <text evidence="3">The sequence shown here is derived from an EMBL/GenBank/DDBJ whole genome shotgun (WGS) entry which is preliminary data.</text>
</comment>
<accession>A0A1R3HGP4</accession>
<dbReference type="EMBL" id="AWWV01011998">
    <property type="protein sequence ID" value="OMO69529.1"/>
    <property type="molecule type" value="Genomic_DNA"/>
</dbReference>
<dbReference type="PANTHER" id="PTHR34554">
    <property type="entry name" value="RGS1-HXK1-INTERACTING PROTEIN 1"/>
    <property type="match status" value="1"/>
</dbReference>
<dbReference type="OMA" id="QCPGPRH"/>
<reference evidence="3 4" key="1">
    <citation type="submission" date="2013-09" db="EMBL/GenBank/DDBJ databases">
        <title>Corchorus capsularis genome sequencing.</title>
        <authorList>
            <person name="Alam M."/>
            <person name="Haque M.S."/>
            <person name="Islam M.S."/>
            <person name="Emdad E.M."/>
            <person name="Islam M.M."/>
            <person name="Ahmed B."/>
            <person name="Halim A."/>
            <person name="Hossen Q.M.M."/>
            <person name="Hossain M.Z."/>
            <person name="Ahmed R."/>
            <person name="Khan M.M."/>
            <person name="Islam R."/>
            <person name="Rashid M.M."/>
            <person name="Khan S.A."/>
            <person name="Rahman M.S."/>
            <person name="Alam M."/>
        </authorList>
    </citation>
    <scope>NUCLEOTIDE SEQUENCE [LARGE SCALE GENOMIC DNA]</scope>
    <source>
        <strain evidence="4">cv. CVL-1</strain>
        <tissue evidence="3">Whole seedling</tissue>
    </source>
</reference>
<proteinExistence type="predicted"/>
<feature type="coiled-coil region" evidence="1">
    <location>
        <begin position="213"/>
        <end position="247"/>
    </location>
</feature>
<name>A0A1R3HGP4_COCAP</name>
<dbReference type="PANTHER" id="PTHR34554:SF1">
    <property type="entry name" value="ALANINE-TRNA LIGASE"/>
    <property type="match status" value="1"/>
</dbReference>
<dbReference type="Proteomes" id="UP000188268">
    <property type="component" value="Unassembled WGS sequence"/>
</dbReference>
<dbReference type="AlphaFoldDB" id="A0A1R3HGP4"/>
<evidence type="ECO:0000313" key="3">
    <source>
        <dbReference type="EMBL" id="OMO69529.1"/>
    </source>
</evidence>
<evidence type="ECO:0000256" key="2">
    <source>
        <dbReference type="SAM" id="MobiDB-lite"/>
    </source>
</evidence>
<protein>
    <submittedName>
        <fullName evidence="3">Uncharacterized protein</fullName>
    </submittedName>
</protein>
<keyword evidence="4" id="KW-1185">Reference proteome</keyword>
<gene>
    <name evidence="3" type="ORF">CCACVL1_19451</name>
</gene>
<evidence type="ECO:0000313" key="4">
    <source>
        <dbReference type="Proteomes" id="UP000188268"/>
    </source>
</evidence>
<dbReference type="InterPro" id="IPR053284">
    <property type="entry name" value="RGS1-HXK1_interactor"/>
</dbReference>
<keyword evidence="1" id="KW-0175">Coiled coil</keyword>
<feature type="region of interest" description="Disordered" evidence="2">
    <location>
        <begin position="53"/>
        <end position="79"/>
    </location>
</feature>
<dbReference type="OrthoDB" id="1907298at2759"/>
<organism evidence="3 4">
    <name type="scientific">Corchorus capsularis</name>
    <name type="common">Jute</name>
    <dbReference type="NCBI Taxonomy" id="210143"/>
    <lineage>
        <taxon>Eukaryota</taxon>
        <taxon>Viridiplantae</taxon>
        <taxon>Streptophyta</taxon>
        <taxon>Embryophyta</taxon>
        <taxon>Tracheophyta</taxon>
        <taxon>Spermatophyta</taxon>
        <taxon>Magnoliopsida</taxon>
        <taxon>eudicotyledons</taxon>
        <taxon>Gunneridae</taxon>
        <taxon>Pentapetalae</taxon>
        <taxon>rosids</taxon>
        <taxon>malvids</taxon>
        <taxon>Malvales</taxon>
        <taxon>Malvaceae</taxon>
        <taxon>Grewioideae</taxon>
        <taxon>Apeibeae</taxon>
        <taxon>Corchorus</taxon>
    </lineage>
</organism>
<dbReference type="Gramene" id="OMO69529">
    <property type="protein sequence ID" value="OMO69529"/>
    <property type="gene ID" value="CCACVL1_19451"/>
</dbReference>